<dbReference type="Proteomes" id="UP000641137">
    <property type="component" value="Unassembled WGS sequence"/>
</dbReference>
<keyword evidence="2" id="KW-1185">Reference proteome</keyword>
<accession>A0A8J3GHL5</accession>
<reference evidence="1" key="1">
    <citation type="journal article" date="2014" name="Int. J. Syst. Evol. Microbiol.">
        <title>Complete genome sequence of Corynebacterium casei LMG S-19264T (=DSM 44701T), isolated from a smear-ripened cheese.</title>
        <authorList>
            <consortium name="US DOE Joint Genome Institute (JGI-PGF)"/>
            <person name="Walter F."/>
            <person name="Albersmeier A."/>
            <person name="Kalinowski J."/>
            <person name="Ruckert C."/>
        </authorList>
    </citation>
    <scope>NUCLEOTIDE SEQUENCE</scope>
    <source>
        <strain evidence="1">KCTC 42097</strain>
    </source>
</reference>
<comment type="caution">
    <text evidence="1">The sequence shown here is derived from an EMBL/GenBank/DDBJ whole genome shotgun (WGS) entry which is preliminary data.</text>
</comment>
<dbReference type="AlphaFoldDB" id="A0A8J3GHL5"/>
<protein>
    <submittedName>
        <fullName evidence="1">Uncharacterized protein</fullName>
    </submittedName>
</protein>
<evidence type="ECO:0000313" key="2">
    <source>
        <dbReference type="Proteomes" id="UP000641137"/>
    </source>
</evidence>
<evidence type="ECO:0000313" key="1">
    <source>
        <dbReference type="EMBL" id="GHC71580.1"/>
    </source>
</evidence>
<proteinExistence type="predicted"/>
<reference evidence="1" key="2">
    <citation type="submission" date="2020-09" db="EMBL/GenBank/DDBJ databases">
        <authorList>
            <person name="Sun Q."/>
            <person name="Kim S."/>
        </authorList>
    </citation>
    <scope>NUCLEOTIDE SEQUENCE</scope>
    <source>
        <strain evidence="1">KCTC 42097</strain>
    </source>
</reference>
<dbReference type="EMBL" id="BMZO01000005">
    <property type="protein sequence ID" value="GHC71580.1"/>
    <property type="molecule type" value="Genomic_DNA"/>
</dbReference>
<name>A0A8J3GHL5_9HYPH</name>
<sequence length="100" mass="10794">MAESRVGVLNYLAEIVLIDFVAEKGRQNANCEFRVGQAAHPANVLETELRKTLGKIEPAVARKARQDGIAKAEGGSFAAGGNISHGSLERWHLLRATIPM</sequence>
<organism evidence="1 2">
    <name type="scientific">Limoniibacter endophyticus</name>
    <dbReference type="NCBI Taxonomy" id="1565040"/>
    <lineage>
        <taxon>Bacteria</taxon>
        <taxon>Pseudomonadati</taxon>
        <taxon>Pseudomonadota</taxon>
        <taxon>Alphaproteobacteria</taxon>
        <taxon>Hyphomicrobiales</taxon>
        <taxon>Bartonellaceae</taxon>
        <taxon>Limoniibacter</taxon>
    </lineage>
</organism>
<gene>
    <name evidence="1" type="ORF">GCM10010136_18910</name>
</gene>